<sequence>MAQLQTPSARASTASNSLFFLFIILLTAANLRAPITSTGPILEDIRAAFGLSASAAGLLNFIPLMLFALIAPIASMLGNRAGLEKSLWVAVCLIMLGSLLRISAGEPGLWLGTLLLSSGIAAANVLLPPLIKRDFKHHTAKYIGLYASTMAITASIASGVAVPLAQISDAGWHLSVGVWVIPALVAVFAWLPLLKTAHRQQRQSVACPAKSAPLKSPWRSALGWQVSLFMALQSMVFYTLIDWYTPYAQSQGFSQENAGWQLFIYQAVSIFANLACMSALKKLKDQRLIGFTASLAIFIGLAGLLMLPACALIWLVIAGLGAGASMVTCLSLFNLRATDHRQAAQLSGMAQCVGYGIAALGPLFFGMLHQASQSWTLPLSVLLAMSALQMVLAPLAGRAKHIE</sequence>
<feature type="transmembrane region" description="Helical" evidence="4">
    <location>
        <begin position="313"/>
        <end position="334"/>
    </location>
</feature>
<dbReference type="InterPro" id="IPR036259">
    <property type="entry name" value="MFS_trans_sf"/>
</dbReference>
<accession>A0A1X0WFB3</accession>
<evidence type="ECO:0000313" key="6">
    <source>
        <dbReference type="Proteomes" id="UP000192536"/>
    </source>
</evidence>
<feature type="transmembrane region" description="Helical" evidence="4">
    <location>
        <begin position="171"/>
        <end position="194"/>
    </location>
</feature>
<organism evidence="5 6">
    <name type="scientific">Rouxiella badensis</name>
    <dbReference type="NCBI Taxonomy" id="1646377"/>
    <lineage>
        <taxon>Bacteria</taxon>
        <taxon>Pseudomonadati</taxon>
        <taxon>Pseudomonadota</taxon>
        <taxon>Gammaproteobacteria</taxon>
        <taxon>Enterobacterales</taxon>
        <taxon>Yersiniaceae</taxon>
        <taxon>Rouxiella</taxon>
    </lineage>
</organism>
<dbReference type="Gene3D" id="1.20.1250.20">
    <property type="entry name" value="MFS general substrate transporter like domains"/>
    <property type="match status" value="1"/>
</dbReference>
<dbReference type="SUPFAM" id="SSF103473">
    <property type="entry name" value="MFS general substrate transporter"/>
    <property type="match status" value="1"/>
</dbReference>
<feature type="transmembrane region" description="Helical" evidence="4">
    <location>
        <begin position="143"/>
        <end position="165"/>
    </location>
</feature>
<feature type="transmembrane region" description="Helical" evidence="4">
    <location>
        <begin position="377"/>
        <end position="397"/>
    </location>
</feature>
<name>A0A1X0WFB3_9GAMM</name>
<feature type="transmembrane region" description="Helical" evidence="4">
    <location>
        <begin position="346"/>
        <end position="365"/>
    </location>
</feature>
<evidence type="ECO:0000313" key="5">
    <source>
        <dbReference type="EMBL" id="ORJ25459.1"/>
    </source>
</evidence>
<dbReference type="GO" id="GO:0022857">
    <property type="term" value="F:transmembrane transporter activity"/>
    <property type="evidence" value="ECO:0007669"/>
    <property type="project" value="InterPro"/>
</dbReference>
<dbReference type="Pfam" id="PF07690">
    <property type="entry name" value="MFS_1"/>
    <property type="match status" value="1"/>
</dbReference>
<dbReference type="AlphaFoldDB" id="A0A1X0WFB3"/>
<keyword evidence="2 4" id="KW-1133">Transmembrane helix</keyword>
<keyword evidence="1 4" id="KW-0812">Transmembrane</keyword>
<reference evidence="5 6" key="1">
    <citation type="journal article" date="2017" name="Int. J. Syst. Evol. Microbiol.">
        <title>Rouxiella badensis sp. nov. and Rouxiella silvae sp. nov. isolated from peat bog soil in Germany and emendation of the genus description.</title>
        <authorList>
            <person name="Le Fleche-Mateos A."/>
            <person name="Kugler J.H."/>
            <person name="Hansen S.H."/>
            <person name="Syldatk C."/>
            <person name="Hausmann R."/>
            <person name="Lomprez F."/>
            <person name="Vandenbogaert M."/>
            <person name="Manuguerra J.C."/>
            <person name="Grimont P.A."/>
        </authorList>
    </citation>
    <scope>NUCLEOTIDE SEQUENCE [LARGE SCALE GENOMIC DNA]</scope>
    <source>
        <strain evidence="5 6">DSM 100043</strain>
    </source>
</reference>
<feature type="transmembrane region" description="Helical" evidence="4">
    <location>
        <begin position="110"/>
        <end position="131"/>
    </location>
</feature>
<gene>
    <name evidence="5" type="ORF">BS640_10675</name>
</gene>
<keyword evidence="3 4" id="KW-0472">Membrane</keyword>
<feature type="transmembrane region" description="Helical" evidence="4">
    <location>
        <begin position="47"/>
        <end position="74"/>
    </location>
</feature>
<feature type="transmembrane region" description="Helical" evidence="4">
    <location>
        <begin position="258"/>
        <end position="276"/>
    </location>
</feature>
<comment type="caution">
    <text evidence="5">The sequence shown here is derived from an EMBL/GenBank/DDBJ whole genome shotgun (WGS) entry which is preliminary data.</text>
</comment>
<dbReference type="PANTHER" id="PTHR23523">
    <property type="match status" value="1"/>
</dbReference>
<feature type="transmembrane region" description="Helical" evidence="4">
    <location>
        <begin position="288"/>
        <end position="307"/>
    </location>
</feature>
<dbReference type="Proteomes" id="UP000192536">
    <property type="component" value="Unassembled WGS sequence"/>
</dbReference>
<evidence type="ECO:0000256" key="2">
    <source>
        <dbReference type="ARBA" id="ARBA00022989"/>
    </source>
</evidence>
<dbReference type="InterPro" id="IPR052524">
    <property type="entry name" value="MFS_Cyanate_Porter"/>
</dbReference>
<evidence type="ECO:0000256" key="1">
    <source>
        <dbReference type="ARBA" id="ARBA00022692"/>
    </source>
</evidence>
<protein>
    <submittedName>
        <fullName evidence="5">MFS transporter</fullName>
    </submittedName>
</protein>
<feature type="transmembrane region" description="Helical" evidence="4">
    <location>
        <begin position="221"/>
        <end position="238"/>
    </location>
</feature>
<dbReference type="CDD" id="cd17339">
    <property type="entry name" value="MFS_NIMT_CynX_like"/>
    <property type="match status" value="1"/>
</dbReference>
<evidence type="ECO:0000256" key="4">
    <source>
        <dbReference type="SAM" id="Phobius"/>
    </source>
</evidence>
<dbReference type="STRING" id="1646377.BS640_10675"/>
<dbReference type="RefSeq" id="WP_084912535.1">
    <property type="nucleotide sequence ID" value="NZ_MRWE01000015.1"/>
</dbReference>
<proteinExistence type="predicted"/>
<keyword evidence="6" id="KW-1185">Reference proteome</keyword>
<dbReference type="InterPro" id="IPR011701">
    <property type="entry name" value="MFS"/>
</dbReference>
<dbReference type="EMBL" id="MRWE01000015">
    <property type="protein sequence ID" value="ORJ25459.1"/>
    <property type="molecule type" value="Genomic_DNA"/>
</dbReference>
<feature type="transmembrane region" description="Helical" evidence="4">
    <location>
        <begin position="86"/>
        <end position="104"/>
    </location>
</feature>
<evidence type="ECO:0000256" key="3">
    <source>
        <dbReference type="ARBA" id="ARBA00023136"/>
    </source>
</evidence>
<dbReference type="PANTHER" id="PTHR23523:SF2">
    <property type="entry name" value="2-NITROIMIDAZOLE TRANSPORTER"/>
    <property type="match status" value="1"/>
</dbReference>